<comment type="subcellular location">
    <subcellularLocation>
        <location evidence="1">Golgi apparatus membrane</location>
        <topology evidence="1">Single-pass type II membrane protein</topology>
    </subcellularLocation>
</comment>
<keyword evidence="3" id="KW-0808">Transferase</keyword>
<comment type="caution">
    <text evidence="8">The sequence shown here is derived from an EMBL/GenBank/DDBJ whole genome shotgun (WGS) entry which is preliminary data.</text>
</comment>
<dbReference type="GO" id="GO:0016757">
    <property type="term" value="F:glycosyltransferase activity"/>
    <property type="evidence" value="ECO:0007669"/>
    <property type="project" value="UniProtKB-KW"/>
</dbReference>
<sequence>MARSWFLCYYLTRPSLSDPFRSLIFVPTSLAVLTSLFIFVYISSTSKLFMHHHQHHHSNLLKPSIGSSKVSNQIVQLSFQNPPKGASGIPDKSDEAGEIKLVLNSNREGAGNHQPAAAMVTLRPSTDSSEDRAPAVHNRSRQGVDIHQPVEINRSIESNGNNVNEEVFHDKEIFLEDYKEMNRSFKIYVYPHRKDDPFANTLVPVNYEPGGNYASEAYFKKALMKSHFITKDPSEADLFYMPFSIAALRHDRRVGVGGIPAFVQAYFHNISHTYPYWNRSGGADHFYVACHSIGSTATRKAEQVKLSSIQVVCSSSYFLTAYVAHKDASVPQIWPRKGDPPTLSSSKRVYARVHWHTT</sequence>
<gene>
    <name evidence="8" type="ORF">HUJ06_017042</name>
</gene>
<keyword evidence="9" id="KW-1185">Reference proteome</keyword>
<keyword evidence="5" id="KW-0333">Golgi apparatus</keyword>
<evidence type="ECO:0000256" key="2">
    <source>
        <dbReference type="ARBA" id="ARBA00010271"/>
    </source>
</evidence>
<keyword evidence="4" id="KW-0735">Signal-anchor</keyword>
<organism evidence="8 9">
    <name type="scientific">Nelumbo nucifera</name>
    <name type="common">Sacred lotus</name>
    <dbReference type="NCBI Taxonomy" id="4432"/>
    <lineage>
        <taxon>Eukaryota</taxon>
        <taxon>Viridiplantae</taxon>
        <taxon>Streptophyta</taxon>
        <taxon>Embryophyta</taxon>
        <taxon>Tracheophyta</taxon>
        <taxon>Spermatophyta</taxon>
        <taxon>Magnoliopsida</taxon>
        <taxon>Proteales</taxon>
        <taxon>Nelumbonaceae</taxon>
        <taxon>Nelumbo</taxon>
    </lineage>
</organism>
<dbReference type="EMBL" id="DUZY01000008">
    <property type="protein sequence ID" value="DAD47105.1"/>
    <property type="molecule type" value="Genomic_DNA"/>
</dbReference>
<dbReference type="AlphaFoldDB" id="A0A822ZUS8"/>
<evidence type="ECO:0000256" key="1">
    <source>
        <dbReference type="ARBA" id="ARBA00004323"/>
    </source>
</evidence>
<evidence type="ECO:0000313" key="9">
    <source>
        <dbReference type="Proteomes" id="UP000607653"/>
    </source>
</evidence>
<feature type="domain" description="Exostosin GT47" evidence="7">
    <location>
        <begin position="182"/>
        <end position="334"/>
    </location>
</feature>
<dbReference type="PANTHER" id="PTHR11062:SF95">
    <property type="entry name" value="EXOSTOSIN GT47 DOMAIN-CONTAINING PROTEIN"/>
    <property type="match status" value="1"/>
</dbReference>
<protein>
    <recommendedName>
        <fullName evidence="7">Exostosin GT47 domain-containing protein</fullName>
    </recommendedName>
</protein>
<evidence type="ECO:0000256" key="5">
    <source>
        <dbReference type="ARBA" id="ARBA00023034"/>
    </source>
</evidence>
<keyword evidence="6" id="KW-0472">Membrane</keyword>
<dbReference type="PANTHER" id="PTHR11062">
    <property type="entry name" value="EXOSTOSIN HEPARAN SULFATE GLYCOSYLTRANSFERASE -RELATED"/>
    <property type="match status" value="1"/>
</dbReference>
<dbReference type="Proteomes" id="UP000607653">
    <property type="component" value="Unassembled WGS sequence"/>
</dbReference>
<accession>A0A822ZUS8</accession>
<keyword evidence="6" id="KW-1133">Transmembrane helix</keyword>
<dbReference type="GO" id="GO:0000139">
    <property type="term" value="C:Golgi membrane"/>
    <property type="evidence" value="ECO:0007669"/>
    <property type="project" value="UniProtKB-SubCell"/>
</dbReference>
<keyword evidence="3" id="KW-0328">Glycosyltransferase</keyword>
<dbReference type="Pfam" id="PF03016">
    <property type="entry name" value="Exostosin_GT47"/>
    <property type="match status" value="1"/>
</dbReference>
<reference evidence="8 9" key="1">
    <citation type="journal article" date="2020" name="Mol. Biol. Evol.">
        <title>Distinct Expression and Methylation Patterns for Genes with Different Fates following a Single Whole-Genome Duplication in Flowering Plants.</title>
        <authorList>
            <person name="Shi T."/>
            <person name="Rahmani R.S."/>
            <person name="Gugger P.F."/>
            <person name="Wang M."/>
            <person name="Li H."/>
            <person name="Zhang Y."/>
            <person name="Li Z."/>
            <person name="Wang Q."/>
            <person name="Van de Peer Y."/>
            <person name="Marchal K."/>
            <person name="Chen J."/>
        </authorList>
    </citation>
    <scope>NUCLEOTIDE SEQUENCE [LARGE SCALE GENOMIC DNA]</scope>
    <source>
        <tissue evidence="8">Leaf</tissue>
    </source>
</reference>
<feature type="transmembrane region" description="Helical" evidence="6">
    <location>
        <begin position="20"/>
        <end position="42"/>
    </location>
</feature>
<evidence type="ECO:0000256" key="3">
    <source>
        <dbReference type="ARBA" id="ARBA00022676"/>
    </source>
</evidence>
<keyword evidence="6" id="KW-0812">Transmembrane</keyword>
<evidence type="ECO:0000256" key="6">
    <source>
        <dbReference type="SAM" id="Phobius"/>
    </source>
</evidence>
<dbReference type="InterPro" id="IPR004263">
    <property type="entry name" value="Exostosin"/>
</dbReference>
<name>A0A822ZUS8_NELNU</name>
<comment type="similarity">
    <text evidence="2">Belongs to the glycosyltransferase 47 family.</text>
</comment>
<proteinExistence type="inferred from homology"/>
<evidence type="ECO:0000259" key="7">
    <source>
        <dbReference type="Pfam" id="PF03016"/>
    </source>
</evidence>
<evidence type="ECO:0000313" key="8">
    <source>
        <dbReference type="EMBL" id="DAD47105.1"/>
    </source>
</evidence>
<dbReference type="InterPro" id="IPR040911">
    <property type="entry name" value="Exostosin_GT47"/>
</dbReference>
<evidence type="ECO:0000256" key="4">
    <source>
        <dbReference type="ARBA" id="ARBA00022968"/>
    </source>
</evidence>